<evidence type="ECO:0000256" key="1">
    <source>
        <dbReference type="ARBA" id="ARBA00023002"/>
    </source>
</evidence>
<dbReference type="InterPro" id="IPR036188">
    <property type="entry name" value="FAD/NAD-bd_sf"/>
</dbReference>
<dbReference type="InterPro" id="IPR044560">
    <property type="entry name" value="MOase"/>
</dbReference>
<comment type="caution">
    <text evidence="3">The sequence shown here is derived from an EMBL/GenBank/DDBJ whole genome shotgun (WGS) entry which is preliminary data.</text>
</comment>
<dbReference type="Proteomes" id="UP000541444">
    <property type="component" value="Unassembled WGS sequence"/>
</dbReference>
<accession>A0A7J7N973</accession>
<evidence type="ECO:0000256" key="2">
    <source>
        <dbReference type="ARBA" id="ARBA00023033"/>
    </source>
</evidence>
<dbReference type="PANTHER" id="PTHR45934">
    <property type="entry name" value="FAD/NAD(P)-BINDING OXIDOREDUCTASE FAMILY PROTEIN"/>
    <property type="match status" value="1"/>
</dbReference>
<keyword evidence="1" id="KW-0560">Oxidoreductase</keyword>
<evidence type="ECO:0000313" key="3">
    <source>
        <dbReference type="EMBL" id="KAF6163686.1"/>
    </source>
</evidence>
<keyword evidence="2" id="KW-0503">Monooxygenase</keyword>
<dbReference type="EMBL" id="JACGCM010000971">
    <property type="protein sequence ID" value="KAF6163686.1"/>
    <property type="molecule type" value="Genomic_DNA"/>
</dbReference>
<organism evidence="3 4">
    <name type="scientific">Kingdonia uniflora</name>
    <dbReference type="NCBI Taxonomy" id="39325"/>
    <lineage>
        <taxon>Eukaryota</taxon>
        <taxon>Viridiplantae</taxon>
        <taxon>Streptophyta</taxon>
        <taxon>Embryophyta</taxon>
        <taxon>Tracheophyta</taxon>
        <taxon>Spermatophyta</taxon>
        <taxon>Magnoliopsida</taxon>
        <taxon>Ranunculales</taxon>
        <taxon>Circaeasteraceae</taxon>
        <taxon>Kingdonia</taxon>
    </lineage>
</organism>
<dbReference type="AlphaFoldDB" id="A0A7J7N973"/>
<reference evidence="3 4" key="1">
    <citation type="journal article" date="2020" name="IScience">
        <title>Genome Sequencing of the Endangered Kingdonia uniflora (Circaeasteraceae, Ranunculales) Reveals Potential Mechanisms of Evolutionary Specialization.</title>
        <authorList>
            <person name="Sun Y."/>
            <person name="Deng T."/>
            <person name="Zhang A."/>
            <person name="Moore M.J."/>
            <person name="Landis J.B."/>
            <person name="Lin N."/>
            <person name="Zhang H."/>
            <person name="Zhang X."/>
            <person name="Huang J."/>
            <person name="Zhang X."/>
            <person name="Sun H."/>
            <person name="Wang H."/>
        </authorList>
    </citation>
    <scope>NUCLEOTIDE SEQUENCE [LARGE SCALE GENOMIC DNA]</scope>
    <source>
        <strain evidence="3">TB1705</strain>
        <tissue evidence="3">Leaf</tissue>
    </source>
</reference>
<keyword evidence="4" id="KW-1185">Reference proteome</keyword>
<dbReference type="SUPFAM" id="SSF51905">
    <property type="entry name" value="FAD/NAD(P)-binding domain"/>
    <property type="match status" value="1"/>
</dbReference>
<name>A0A7J7N973_9MAGN</name>
<sequence length="170" mass="18590">MLLSIRADGVRGLSVYPQGHGFDKKIQQFLNEGLRACIAPLSDTEIHWFLVSSSGPNGDNELKSGDPKLIQKNVLESSVDIPEVFLDVVQQSDLSKLTWTPLMIRVPWNLIFGKLSNGNITIAGDVMHPMTPDLAKGSCAALEEAVILGRHIGNSFHKHGELIPQEVLKA</sequence>
<gene>
    <name evidence="3" type="ORF">GIB67_036146</name>
</gene>
<dbReference type="Gene3D" id="3.50.50.60">
    <property type="entry name" value="FAD/NAD(P)-binding domain"/>
    <property type="match status" value="1"/>
</dbReference>
<dbReference type="PANTHER" id="PTHR45934:SF1">
    <property type="entry name" value="OS04G0423100 PROTEIN"/>
    <property type="match status" value="1"/>
</dbReference>
<evidence type="ECO:0000313" key="4">
    <source>
        <dbReference type="Proteomes" id="UP000541444"/>
    </source>
</evidence>
<dbReference type="GO" id="GO:0004497">
    <property type="term" value="F:monooxygenase activity"/>
    <property type="evidence" value="ECO:0007669"/>
    <property type="project" value="UniProtKB-KW"/>
</dbReference>
<evidence type="ECO:0008006" key="5">
    <source>
        <dbReference type="Google" id="ProtNLM"/>
    </source>
</evidence>
<proteinExistence type="predicted"/>
<protein>
    <recommendedName>
        <fullName evidence="5">FAD-binding domain-containing protein</fullName>
    </recommendedName>
</protein>
<dbReference type="OrthoDB" id="1878542at2759"/>